<keyword evidence="2" id="KW-0732">Signal</keyword>
<gene>
    <name evidence="3" type="ORF">ALO43_100391</name>
</gene>
<feature type="compositionally biased region" description="Low complexity" evidence="1">
    <location>
        <begin position="62"/>
        <end position="74"/>
    </location>
</feature>
<feature type="compositionally biased region" description="Basic and acidic residues" evidence="1">
    <location>
        <begin position="77"/>
        <end position="112"/>
    </location>
</feature>
<evidence type="ECO:0000256" key="1">
    <source>
        <dbReference type="SAM" id="MobiDB-lite"/>
    </source>
</evidence>
<feature type="chain" id="PRO_5041404095" description="Lipoprotein" evidence="2">
    <location>
        <begin position="37"/>
        <end position="112"/>
    </location>
</feature>
<dbReference type="AlphaFoldDB" id="A0AA40TWQ6"/>
<feature type="region of interest" description="Disordered" evidence="1">
    <location>
        <begin position="35"/>
        <end position="112"/>
    </location>
</feature>
<organism evidence="3 4">
    <name type="scientific">Pseudomonas tremae</name>
    <dbReference type="NCBI Taxonomy" id="200454"/>
    <lineage>
        <taxon>Bacteria</taxon>
        <taxon>Pseudomonadati</taxon>
        <taxon>Pseudomonadota</taxon>
        <taxon>Gammaproteobacteria</taxon>
        <taxon>Pseudomonadales</taxon>
        <taxon>Pseudomonadaceae</taxon>
        <taxon>Pseudomonas</taxon>
    </lineage>
</organism>
<evidence type="ECO:0000313" key="4">
    <source>
        <dbReference type="Proteomes" id="UP000050523"/>
    </source>
</evidence>
<dbReference type="Proteomes" id="UP000050523">
    <property type="component" value="Unassembled WGS sequence"/>
</dbReference>
<dbReference type="EMBL" id="LJRO01000090">
    <property type="protein sequence ID" value="KPZ05548.1"/>
    <property type="molecule type" value="Genomic_DNA"/>
</dbReference>
<evidence type="ECO:0000313" key="3">
    <source>
        <dbReference type="EMBL" id="KPZ05548.1"/>
    </source>
</evidence>
<evidence type="ECO:0000256" key="2">
    <source>
        <dbReference type="SAM" id="SignalP"/>
    </source>
</evidence>
<sequence>MTAAPTLTEVFIMIDKRLVALSLATLLACASGGVMAGSTGPTYPDSGMKPVPGTGIDKNVDGTSTGAPGTSPGTKGMDPEPAKKDGMKGQPHDSKKASDMNPDSDHDDVRKP</sequence>
<accession>A0AA40TWQ6</accession>
<comment type="caution">
    <text evidence="3">The sequence shown here is derived from an EMBL/GenBank/DDBJ whole genome shotgun (WGS) entry which is preliminary data.</text>
</comment>
<protein>
    <recommendedName>
        <fullName evidence="5">Lipoprotein</fullName>
    </recommendedName>
</protein>
<feature type="signal peptide" evidence="2">
    <location>
        <begin position="1"/>
        <end position="36"/>
    </location>
</feature>
<name>A0AA40TWQ6_9PSED</name>
<proteinExistence type="predicted"/>
<evidence type="ECO:0008006" key="5">
    <source>
        <dbReference type="Google" id="ProtNLM"/>
    </source>
</evidence>
<reference evidence="3 4" key="1">
    <citation type="submission" date="2015-09" db="EMBL/GenBank/DDBJ databases">
        <title>Genome announcement of multiple Pseudomonas syringae strains.</title>
        <authorList>
            <person name="Thakur S."/>
            <person name="Wang P.W."/>
            <person name="Gong Y."/>
            <person name="Weir B.S."/>
            <person name="Guttman D.S."/>
        </authorList>
    </citation>
    <scope>NUCLEOTIDE SEQUENCE [LARGE SCALE GENOMIC DNA]</scope>
    <source>
        <strain evidence="3 4">ICMP9151</strain>
    </source>
</reference>